<comment type="caution">
    <text evidence="2">The sequence shown here is derived from an EMBL/GenBank/DDBJ whole genome shotgun (WGS) entry which is preliminary data.</text>
</comment>
<evidence type="ECO:0000259" key="1">
    <source>
        <dbReference type="Pfam" id="PF01402"/>
    </source>
</evidence>
<feature type="domain" description="Ribbon-helix-helix protein CopG" evidence="1">
    <location>
        <begin position="1"/>
        <end position="40"/>
    </location>
</feature>
<evidence type="ECO:0000313" key="3">
    <source>
        <dbReference type="Proteomes" id="UP000598426"/>
    </source>
</evidence>
<dbReference type="Pfam" id="PF01402">
    <property type="entry name" value="RHH_1"/>
    <property type="match status" value="1"/>
</dbReference>
<dbReference type="Proteomes" id="UP000598426">
    <property type="component" value="Unassembled WGS sequence"/>
</dbReference>
<dbReference type="InterPro" id="IPR010985">
    <property type="entry name" value="Ribbon_hlx_hlx"/>
</dbReference>
<sequence length="95" mass="10853">MRTTVILPDELYRQVKERTRADNRTVTSFLEDAIRHELARREASIGPVDVYLAPPSGSRDDRALVDLNDKEAVQELLDEDDFAVQQIRQSQGDRA</sequence>
<name>A0ABR8NSK2_9MICO</name>
<dbReference type="InterPro" id="IPR002145">
    <property type="entry name" value="CopG"/>
</dbReference>
<gene>
    <name evidence="2" type="ORF">IF188_13500</name>
</gene>
<proteinExistence type="predicted"/>
<organism evidence="2 3">
    <name type="scientific">Microbacterium helvum</name>
    <dbReference type="NCBI Taxonomy" id="2773713"/>
    <lineage>
        <taxon>Bacteria</taxon>
        <taxon>Bacillati</taxon>
        <taxon>Actinomycetota</taxon>
        <taxon>Actinomycetes</taxon>
        <taxon>Micrococcales</taxon>
        <taxon>Microbacteriaceae</taxon>
        <taxon>Microbacterium</taxon>
    </lineage>
</organism>
<evidence type="ECO:0000313" key="2">
    <source>
        <dbReference type="EMBL" id="MBD3942712.1"/>
    </source>
</evidence>
<keyword evidence="3" id="KW-1185">Reference proteome</keyword>
<dbReference type="EMBL" id="JACXZS010000008">
    <property type="protein sequence ID" value="MBD3942712.1"/>
    <property type="molecule type" value="Genomic_DNA"/>
</dbReference>
<dbReference type="RefSeq" id="WP_191172320.1">
    <property type="nucleotide sequence ID" value="NZ_JACXZS010000008.1"/>
</dbReference>
<accession>A0ABR8NSK2</accession>
<dbReference type="SUPFAM" id="SSF47598">
    <property type="entry name" value="Ribbon-helix-helix"/>
    <property type="match status" value="1"/>
</dbReference>
<protein>
    <submittedName>
        <fullName evidence="2">Ribbon-helix-helix protein, CopG family</fullName>
    </submittedName>
</protein>
<reference evidence="2 3" key="1">
    <citation type="submission" date="2020-09" db="EMBL/GenBank/DDBJ databases">
        <title>Isolation and identification of active actinomycetes.</title>
        <authorList>
            <person name="Li X."/>
        </authorList>
    </citation>
    <scope>NUCLEOTIDE SEQUENCE [LARGE SCALE GENOMIC DNA]</scope>
    <source>
        <strain evidence="2 3">NEAU-LLC</strain>
    </source>
</reference>